<name>A0A1I1PL37_9CLOT</name>
<evidence type="ECO:0000256" key="7">
    <source>
        <dbReference type="RuleBase" id="RU004168"/>
    </source>
</evidence>
<feature type="active site" evidence="5">
    <location>
        <position position="18"/>
    </location>
</feature>
<evidence type="ECO:0000256" key="3">
    <source>
        <dbReference type="ARBA" id="ARBA00015991"/>
    </source>
</evidence>
<dbReference type="Pfam" id="PF00708">
    <property type="entry name" value="Acylphosphatase"/>
    <property type="match status" value="1"/>
</dbReference>
<dbReference type="Proteomes" id="UP000199263">
    <property type="component" value="Unassembled WGS sequence"/>
</dbReference>
<evidence type="ECO:0000313" key="10">
    <source>
        <dbReference type="Proteomes" id="UP000199263"/>
    </source>
</evidence>
<organism evidence="9 10">
    <name type="scientific">Clostridium uliginosum</name>
    <dbReference type="NCBI Taxonomy" id="119641"/>
    <lineage>
        <taxon>Bacteria</taxon>
        <taxon>Bacillati</taxon>
        <taxon>Bacillota</taxon>
        <taxon>Clostridia</taxon>
        <taxon>Eubacteriales</taxon>
        <taxon>Clostridiaceae</taxon>
        <taxon>Clostridium</taxon>
    </lineage>
</organism>
<feature type="active site" evidence="5">
    <location>
        <position position="36"/>
    </location>
</feature>
<keyword evidence="10" id="KW-1185">Reference proteome</keyword>
<dbReference type="STRING" id="119641.SAMN05421842_1208"/>
<gene>
    <name evidence="9" type="ORF">SAMN05421842_1208</name>
</gene>
<evidence type="ECO:0000256" key="6">
    <source>
        <dbReference type="RuleBase" id="RU000553"/>
    </source>
</evidence>
<dbReference type="EMBL" id="FOMG01000020">
    <property type="protein sequence ID" value="SFD10589.1"/>
    <property type="molecule type" value="Genomic_DNA"/>
</dbReference>
<dbReference type="PROSITE" id="PS51160">
    <property type="entry name" value="ACYLPHOSPHATASE_3"/>
    <property type="match status" value="1"/>
</dbReference>
<proteinExistence type="inferred from homology"/>
<dbReference type="AlphaFoldDB" id="A0A1I1PL37"/>
<evidence type="ECO:0000259" key="8">
    <source>
        <dbReference type="PROSITE" id="PS51160"/>
    </source>
</evidence>
<evidence type="ECO:0000256" key="1">
    <source>
        <dbReference type="ARBA" id="ARBA00005614"/>
    </source>
</evidence>
<dbReference type="EC" id="3.6.1.7" evidence="2 5"/>
<evidence type="ECO:0000256" key="4">
    <source>
        <dbReference type="ARBA" id="ARBA00047645"/>
    </source>
</evidence>
<dbReference type="PROSITE" id="PS00151">
    <property type="entry name" value="ACYLPHOSPHATASE_2"/>
    <property type="match status" value="1"/>
</dbReference>
<dbReference type="InterPro" id="IPR001792">
    <property type="entry name" value="Acylphosphatase-like_dom"/>
</dbReference>
<dbReference type="InterPro" id="IPR036046">
    <property type="entry name" value="Acylphosphatase-like_dom_sf"/>
</dbReference>
<dbReference type="Gene3D" id="3.30.70.100">
    <property type="match status" value="1"/>
</dbReference>
<dbReference type="PANTHER" id="PTHR47268">
    <property type="entry name" value="ACYLPHOSPHATASE"/>
    <property type="match status" value="1"/>
</dbReference>
<dbReference type="SUPFAM" id="SSF54975">
    <property type="entry name" value="Acylphosphatase/BLUF domain-like"/>
    <property type="match status" value="1"/>
</dbReference>
<accession>A0A1I1PL37</accession>
<reference evidence="9 10" key="1">
    <citation type="submission" date="2016-10" db="EMBL/GenBank/DDBJ databases">
        <authorList>
            <person name="de Groot N.N."/>
        </authorList>
    </citation>
    <scope>NUCLEOTIDE SEQUENCE [LARGE SCALE GENOMIC DNA]</scope>
    <source>
        <strain evidence="9 10">DSM 12992</strain>
    </source>
</reference>
<dbReference type="OrthoDB" id="9808093at2"/>
<dbReference type="InterPro" id="IPR017968">
    <property type="entry name" value="Acylphosphatase_CS"/>
</dbReference>
<protein>
    <recommendedName>
        <fullName evidence="3 5">Acylphosphatase</fullName>
        <ecNumber evidence="2 5">3.6.1.7</ecNumber>
    </recommendedName>
</protein>
<feature type="domain" description="Acylphosphatase-like" evidence="8">
    <location>
        <begin position="3"/>
        <end position="90"/>
    </location>
</feature>
<dbReference type="RefSeq" id="WP_090092304.1">
    <property type="nucleotide sequence ID" value="NZ_FOMG01000020.1"/>
</dbReference>
<dbReference type="InterPro" id="IPR020456">
    <property type="entry name" value="Acylphosphatase"/>
</dbReference>
<sequence length="90" mass="10356">MLRYLMIINGRVQGVGFRYFAKLKALELSLTGYAKNLNSGEVIIEIQGGKEYLDKFISYIIKGNNFAKIDDINFKVLPLVCNEKNFKIKY</sequence>
<comment type="catalytic activity">
    <reaction evidence="4 5 6">
        <text>an acyl phosphate + H2O = a carboxylate + phosphate + H(+)</text>
        <dbReference type="Rhea" id="RHEA:14965"/>
        <dbReference type="ChEBI" id="CHEBI:15377"/>
        <dbReference type="ChEBI" id="CHEBI:15378"/>
        <dbReference type="ChEBI" id="CHEBI:29067"/>
        <dbReference type="ChEBI" id="CHEBI:43474"/>
        <dbReference type="ChEBI" id="CHEBI:59918"/>
        <dbReference type="EC" id="3.6.1.7"/>
    </reaction>
</comment>
<dbReference type="PANTHER" id="PTHR47268:SF4">
    <property type="entry name" value="ACYLPHOSPHATASE"/>
    <property type="match status" value="1"/>
</dbReference>
<dbReference type="GO" id="GO:0003998">
    <property type="term" value="F:acylphosphatase activity"/>
    <property type="evidence" value="ECO:0007669"/>
    <property type="project" value="UniProtKB-EC"/>
</dbReference>
<evidence type="ECO:0000256" key="5">
    <source>
        <dbReference type="PROSITE-ProRule" id="PRU00520"/>
    </source>
</evidence>
<dbReference type="PROSITE" id="PS00150">
    <property type="entry name" value="ACYLPHOSPHATASE_1"/>
    <property type="match status" value="1"/>
</dbReference>
<comment type="similarity">
    <text evidence="1 7">Belongs to the acylphosphatase family.</text>
</comment>
<evidence type="ECO:0000256" key="2">
    <source>
        <dbReference type="ARBA" id="ARBA00012150"/>
    </source>
</evidence>
<evidence type="ECO:0000313" key="9">
    <source>
        <dbReference type="EMBL" id="SFD10589.1"/>
    </source>
</evidence>
<keyword evidence="5 6" id="KW-0378">Hydrolase</keyword>